<dbReference type="EMBL" id="JACBKZ010000014">
    <property type="protein sequence ID" value="KAF5932332.1"/>
    <property type="molecule type" value="Genomic_DNA"/>
</dbReference>
<gene>
    <name evidence="1" type="ORF">HYC85_028503</name>
</gene>
<keyword evidence="2" id="KW-1185">Reference proteome</keyword>
<comment type="caution">
    <text evidence="1">The sequence shown here is derived from an EMBL/GenBank/DDBJ whole genome shotgun (WGS) entry which is preliminary data.</text>
</comment>
<sequence length="76" mass="9013">METKNKKFKLEGIRRRLHFPNHCYVDPGSLALWWSDEVNLQVRHKSPNIFRCIISKGAITEDWLATFVFAPPRWSE</sequence>
<reference evidence="2" key="1">
    <citation type="journal article" date="2020" name="Nat. Commun.">
        <title>Genome assembly of wild tea tree DASZ reveals pedigree and selection history of tea varieties.</title>
        <authorList>
            <person name="Zhang W."/>
            <person name="Zhang Y."/>
            <person name="Qiu H."/>
            <person name="Guo Y."/>
            <person name="Wan H."/>
            <person name="Zhang X."/>
            <person name="Scossa F."/>
            <person name="Alseekh S."/>
            <person name="Zhang Q."/>
            <person name="Wang P."/>
            <person name="Xu L."/>
            <person name="Schmidt M.H."/>
            <person name="Jia X."/>
            <person name="Li D."/>
            <person name="Zhu A."/>
            <person name="Guo F."/>
            <person name="Chen W."/>
            <person name="Ni D."/>
            <person name="Usadel B."/>
            <person name="Fernie A.R."/>
            <person name="Wen W."/>
        </authorList>
    </citation>
    <scope>NUCLEOTIDE SEQUENCE [LARGE SCALE GENOMIC DNA]</scope>
    <source>
        <strain evidence="2">cv. G240</strain>
    </source>
</reference>
<evidence type="ECO:0000313" key="1">
    <source>
        <dbReference type="EMBL" id="KAF5932332.1"/>
    </source>
</evidence>
<accession>A0A7J7FVH7</accession>
<dbReference type="AlphaFoldDB" id="A0A7J7FVH7"/>
<evidence type="ECO:0000313" key="2">
    <source>
        <dbReference type="Proteomes" id="UP000593564"/>
    </source>
</evidence>
<reference evidence="1 2" key="2">
    <citation type="submission" date="2020-07" db="EMBL/GenBank/DDBJ databases">
        <title>Genome assembly of wild tea tree DASZ reveals pedigree and selection history of tea varieties.</title>
        <authorList>
            <person name="Zhang W."/>
        </authorList>
    </citation>
    <scope>NUCLEOTIDE SEQUENCE [LARGE SCALE GENOMIC DNA]</scope>
    <source>
        <strain evidence="2">cv. G240</strain>
        <tissue evidence="1">Leaf</tissue>
    </source>
</reference>
<organism evidence="1 2">
    <name type="scientific">Camellia sinensis</name>
    <name type="common">Tea plant</name>
    <name type="synonym">Thea sinensis</name>
    <dbReference type="NCBI Taxonomy" id="4442"/>
    <lineage>
        <taxon>Eukaryota</taxon>
        <taxon>Viridiplantae</taxon>
        <taxon>Streptophyta</taxon>
        <taxon>Embryophyta</taxon>
        <taxon>Tracheophyta</taxon>
        <taxon>Spermatophyta</taxon>
        <taxon>Magnoliopsida</taxon>
        <taxon>eudicotyledons</taxon>
        <taxon>Gunneridae</taxon>
        <taxon>Pentapetalae</taxon>
        <taxon>asterids</taxon>
        <taxon>Ericales</taxon>
        <taxon>Theaceae</taxon>
        <taxon>Camellia</taxon>
    </lineage>
</organism>
<protein>
    <submittedName>
        <fullName evidence="1">Uncharacterized protein</fullName>
    </submittedName>
</protein>
<name>A0A7J7FVH7_CAMSI</name>
<proteinExistence type="predicted"/>
<dbReference type="Proteomes" id="UP000593564">
    <property type="component" value="Unassembled WGS sequence"/>
</dbReference>